<keyword evidence="6" id="KW-0411">Iron-sulfur</keyword>
<name>A7NMN6_ROSCS</name>
<dbReference type="eggNOG" id="COG3260">
    <property type="taxonomic scope" value="Bacteria"/>
</dbReference>
<evidence type="ECO:0000256" key="4">
    <source>
        <dbReference type="ARBA" id="ARBA00022723"/>
    </source>
</evidence>
<evidence type="ECO:0000313" key="9">
    <source>
        <dbReference type="Proteomes" id="UP000000263"/>
    </source>
</evidence>
<keyword evidence="3" id="KW-0004">4Fe-4S</keyword>
<dbReference type="GO" id="GO:0046872">
    <property type="term" value="F:metal ion binding"/>
    <property type="evidence" value="ECO:0007669"/>
    <property type="project" value="UniProtKB-KW"/>
</dbReference>
<accession>A7NMN6</accession>
<dbReference type="Pfam" id="PF01058">
    <property type="entry name" value="Oxidored_q6"/>
    <property type="match status" value="1"/>
</dbReference>
<dbReference type="RefSeq" id="WP_012121231.1">
    <property type="nucleotide sequence ID" value="NC_009767.1"/>
</dbReference>
<dbReference type="PANTHER" id="PTHR42989">
    <property type="entry name" value="HYDROGENASE-4 COMPONENT I"/>
    <property type="match status" value="1"/>
</dbReference>
<proteinExistence type="inferred from homology"/>
<evidence type="ECO:0000256" key="1">
    <source>
        <dbReference type="ARBA" id="ARBA00001966"/>
    </source>
</evidence>
<sequence length="125" mass="13268">MTKRIIQVYRLNTGSCGGCDLEMIAAISETADIAWATSPHEADVLLITGPLTHSAKTALVALMQELAHQPPLLAIGRCAIDGHPFGRGGLTSVAGLTMQVSVDGCPPEHARIIESIRNVARNDDR</sequence>
<gene>
    <name evidence="8" type="ordered locus">Rcas_2736</name>
</gene>
<dbReference type="InterPro" id="IPR052375">
    <property type="entry name" value="Complex_I_20kDa-like"/>
</dbReference>
<evidence type="ECO:0000313" key="8">
    <source>
        <dbReference type="EMBL" id="ABU58807.1"/>
    </source>
</evidence>
<dbReference type="InterPro" id="IPR006137">
    <property type="entry name" value="NADH_UbQ_OxRdtase-like_20kDa"/>
</dbReference>
<evidence type="ECO:0000256" key="2">
    <source>
        <dbReference type="ARBA" id="ARBA00009173"/>
    </source>
</evidence>
<keyword evidence="9" id="KW-1185">Reference proteome</keyword>
<protein>
    <submittedName>
        <fullName evidence="8">NADH ubiquinone oxidoreductase 20 kDa subunit</fullName>
    </submittedName>
</protein>
<evidence type="ECO:0000256" key="5">
    <source>
        <dbReference type="ARBA" id="ARBA00023004"/>
    </source>
</evidence>
<comment type="cofactor">
    <cofactor evidence="1">
        <name>[4Fe-4S] cluster</name>
        <dbReference type="ChEBI" id="CHEBI:49883"/>
    </cofactor>
</comment>
<dbReference type="AlphaFoldDB" id="A7NMN6"/>
<comment type="similarity">
    <text evidence="2">Belongs to the complex I 20 kDa subunit family.</text>
</comment>
<dbReference type="Proteomes" id="UP000000263">
    <property type="component" value="Chromosome"/>
</dbReference>
<feature type="domain" description="NADH:ubiquinone oxidoreductase-like 20kDa subunit" evidence="7">
    <location>
        <begin position="16"/>
        <end position="117"/>
    </location>
</feature>
<evidence type="ECO:0000256" key="3">
    <source>
        <dbReference type="ARBA" id="ARBA00022485"/>
    </source>
</evidence>
<dbReference type="SUPFAM" id="SSF56770">
    <property type="entry name" value="HydA/Nqo6-like"/>
    <property type="match status" value="1"/>
</dbReference>
<keyword evidence="5" id="KW-0408">Iron</keyword>
<dbReference type="Gene3D" id="3.40.50.12280">
    <property type="match status" value="1"/>
</dbReference>
<dbReference type="STRING" id="383372.Rcas_2736"/>
<dbReference type="KEGG" id="rca:Rcas_2736"/>
<dbReference type="PANTHER" id="PTHR42989:SF1">
    <property type="entry name" value="FORMATE HYDROGENLYASE SUBUNIT 7-RELATED"/>
    <property type="match status" value="1"/>
</dbReference>
<dbReference type="EMBL" id="CP000804">
    <property type="protein sequence ID" value="ABU58807.1"/>
    <property type="molecule type" value="Genomic_DNA"/>
</dbReference>
<keyword evidence="8" id="KW-0830">Ubiquinone</keyword>
<reference evidence="8 9" key="1">
    <citation type="submission" date="2007-08" db="EMBL/GenBank/DDBJ databases">
        <title>Complete sequence of Roseiflexus castenholzii DSM 13941.</title>
        <authorList>
            <consortium name="US DOE Joint Genome Institute"/>
            <person name="Copeland A."/>
            <person name="Lucas S."/>
            <person name="Lapidus A."/>
            <person name="Barry K."/>
            <person name="Glavina del Rio T."/>
            <person name="Dalin E."/>
            <person name="Tice H."/>
            <person name="Pitluck S."/>
            <person name="Thompson L.S."/>
            <person name="Brettin T."/>
            <person name="Bruce D."/>
            <person name="Detter J.C."/>
            <person name="Han C."/>
            <person name="Tapia R."/>
            <person name="Schmutz J."/>
            <person name="Larimer F."/>
            <person name="Land M."/>
            <person name="Hauser L."/>
            <person name="Kyrpides N."/>
            <person name="Mikhailova N."/>
            <person name="Bryant D.A."/>
            <person name="Hanada S."/>
            <person name="Tsukatani Y."/>
            <person name="Richardson P."/>
        </authorList>
    </citation>
    <scope>NUCLEOTIDE SEQUENCE [LARGE SCALE GENOMIC DNA]</scope>
    <source>
        <strain evidence="9">DSM 13941 / HLO8</strain>
    </source>
</reference>
<evidence type="ECO:0000256" key="6">
    <source>
        <dbReference type="ARBA" id="ARBA00023014"/>
    </source>
</evidence>
<evidence type="ECO:0000259" key="7">
    <source>
        <dbReference type="Pfam" id="PF01058"/>
    </source>
</evidence>
<dbReference type="GO" id="GO:0051539">
    <property type="term" value="F:4 iron, 4 sulfur cluster binding"/>
    <property type="evidence" value="ECO:0007669"/>
    <property type="project" value="UniProtKB-KW"/>
</dbReference>
<dbReference type="HOGENOM" id="CLU_2000767_0_0_0"/>
<keyword evidence="4" id="KW-0479">Metal-binding</keyword>
<organism evidence="8 9">
    <name type="scientific">Roseiflexus castenholzii (strain DSM 13941 / HLO8)</name>
    <dbReference type="NCBI Taxonomy" id="383372"/>
    <lineage>
        <taxon>Bacteria</taxon>
        <taxon>Bacillati</taxon>
        <taxon>Chloroflexota</taxon>
        <taxon>Chloroflexia</taxon>
        <taxon>Chloroflexales</taxon>
        <taxon>Roseiflexineae</taxon>
        <taxon>Roseiflexaceae</taxon>
        <taxon>Roseiflexus</taxon>
    </lineage>
</organism>